<dbReference type="SUPFAM" id="SSF51206">
    <property type="entry name" value="cAMP-binding domain-like"/>
    <property type="match status" value="1"/>
</dbReference>
<dbReference type="InterPro" id="IPR018490">
    <property type="entry name" value="cNMP-bd_dom_sf"/>
</dbReference>
<dbReference type="PATRIC" id="fig|679201.3.peg.1829"/>
<feature type="domain" description="Cyclic nucleotide-binding" evidence="4">
    <location>
        <begin position="65"/>
        <end position="137"/>
    </location>
</feature>
<comment type="caution">
    <text evidence="6">The sequence shown here is derived from an EMBL/GenBank/DDBJ whole genome shotgun (WGS) entry which is preliminary data.</text>
</comment>
<evidence type="ECO:0000259" key="5">
    <source>
        <dbReference type="PROSITE" id="PS51063"/>
    </source>
</evidence>
<dbReference type="GO" id="GO:0006355">
    <property type="term" value="P:regulation of DNA-templated transcription"/>
    <property type="evidence" value="ECO:0007669"/>
    <property type="project" value="InterPro"/>
</dbReference>
<reference evidence="6 7" key="1">
    <citation type="submission" date="2011-08" db="EMBL/GenBank/DDBJ databases">
        <title>The Genome Sequence of Selenomonas infelix ATCC 43532.</title>
        <authorList>
            <consortium name="The Broad Institute Genome Sequencing Platform"/>
            <person name="Earl A."/>
            <person name="Ward D."/>
            <person name="Feldgarden M."/>
            <person name="Gevers D."/>
            <person name="Izard J."/>
            <person name="Blanton J.M."/>
            <person name="Baranova O.V."/>
            <person name="Dewhirst F.E."/>
            <person name="Young S.K."/>
            <person name="Zeng Q."/>
            <person name="Gargeya S."/>
            <person name="Fitzgerald M."/>
            <person name="Haas B."/>
            <person name="Abouelleil A."/>
            <person name="Alvarado L."/>
            <person name="Arachchi H.M."/>
            <person name="Berlin A."/>
            <person name="Brown A."/>
            <person name="Chapman S.B."/>
            <person name="Chen Z."/>
            <person name="Dunbar C."/>
            <person name="Freedman E."/>
            <person name="Gearin G."/>
            <person name="Gellesch M."/>
            <person name="Goldberg J."/>
            <person name="Griggs A."/>
            <person name="Gujja S."/>
            <person name="Heiman D."/>
            <person name="Howarth C."/>
            <person name="Larson L."/>
            <person name="Lui A."/>
            <person name="MacDonald P.J.P."/>
            <person name="Montmayeur A."/>
            <person name="Murphy C."/>
            <person name="Neiman D."/>
            <person name="Pearson M."/>
            <person name="Priest M."/>
            <person name="Roberts A."/>
            <person name="Saif S."/>
            <person name="Shea T."/>
            <person name="Shenoy N."/>
            <person name="Sisk P."/>
            <person name="Stolte C."/>
            <person name="Sykes S."/>
            <person name="Wortman J."/>
            <person name="Nusbaum C."/>
            <person name="Birren B."/>
        </authorList>
    </citation>
    <scope>NUCLEOTIDE SEQUENCE [LARGE SCALE GENOMIC DNA]</scope>
    <source>
        <strain evidence="6 7">ATCC 43532</strain>
    </source>
</reference>
<sequence>MTAVIIAFSDADEEKYCGKNVRLIYNSVDSSYNDRELFSVNGKERTMLTHEMLAPHTELLLRHDLFEGIPADALPELLNALGGEMKRYAAGTDIMRMGRAPIVTGIILVGEIEVSFLNENADQIDMNIFEAGKSFGETMEGANLAASRMFVKALSDTVILRLQFRQLYERTACSDPHLWRFTLNMLRRISQKGIFYQHKIRIMGQKSIRAKLSVYLQAIPVEGDGTAVRELNQTQLARYLGVERSALSREMSHMRDEGIIDYDRRTLRVLNPDFLAV</sequence>
<dbReference type="SMART" id="SM00419">
    <property type="entry name" value="HTH_CRP"/>
    <property type="match status" value="1"/>
</dbReference>
<organism evidence="6 7">
    <name type="scientific">Selenomonas infelix ATCC 43532</name>
    <dbReference type="NCBI Taxonomy" id="679201"/>
    <lineage>
        <taxon>Bacteria</taxon>
        <taxon>Bacillati</taxon>
        <taxon>Bacillota</taxon>
        <taxon>Negativicutes</taxon>
        <taxon>Selenomonadales</taxon>
        <taxon>Selenomonadaceae</taxon>
        <taxon>Selenomonas</taxon>
    </lineage>
</organism>
<keyword evidence="3" id="KW-0804">Transcription</keyword>
<dbReference type="HOGENOM" id="CLU_075053_4_1_9"/>
<evidence type="ECO:0000256" key="3">
    <source>
        <dbReference type="ARBA" id="ARBA00023163"/>
    </source>
</evidence>
<dbReference type="Gene3D" id="2.60.120.10">
    <property type="entry name" value="Jelly Rolls"/>
    <property type="match status" value="1"/>
</dbReference>
<dbReference type="InterPro" id="IPR012318">
    <property type="entry name" value="HTH_CRP"/>
</dbReference>
<dbReference type="GO" id="GO:0003677">
    <property type="term" value="F:DNA binding"/>
    <property type="evidence" value="ECO:0007669"/>
    <property type="project" value="UniProtKB-KW"/>
</dbReference>
<dbReference type="EMBL" id="ACZM01000017">
    <property type="protein sequence ID" value="EHG19921.1"/>
    <property type="molecule type" value="Genomic_DNA"/>
</dbReference>
<dbReference type="InterPro" id="IPR014710">
    <property type="entry name" value="RmlC-like_jellyroll"/>
</dbReference>
<keyword evidence="2" id="KW-0238">DNA-binding</keyword>
<proteinExistence type="predicted"/>
<dbReference type="Proteomes" id="UP000004129">
    <property type="component" value="Unassembled WGS sequence"/>
</dbReference>
<keyword evidence="7" id="KW-1185">Reference proteome</keyword>
<gene>
    <name evidence="6" type="ORF">HMPREF9334_01813</name>
</gene>
<dbReference type="eggNOG" id="COG0664">
    <property type="taxonomic scope" value="Bacteria"/>
</dbReference>
<evidence type="ECO:0008006" key="8">
    <source>
        <dbReference type="Google" id="ProtNLM"/>
    </source>
</evidence>
<dbReference type="InterPro" id="IPR036390">
    <property type="entry name" value="WH_DNA-bd_sf"/>
</dbReference>
<name>G5GR61_9FIRM</name>
<feature type="domain" description="HTH crp-type" evidence="5">
    <location>
        <begin position="206"/>
        <end position="273"/>
    </location>
</feature>
<dbReference type="CDD" id="cd00038">
    <property type="entry name" value="CAP_ED"/>
    <property type="match status" value="1"/>
</dbReference>
<dbReference type="PROSITE" id="PS51063">
    <property type="entry name" value="HTH_CRP_2"/>
    <property type="match status" value="1"/>
</dbReference>
<dbReference type="PROSITE" id="PS50042">
    <property type="entry name" value="CNMP_BINDING_3"/>
    <property type="match status" value="1"/>
</dbReference>
<evidence type="ECO:0000256" key="1">
    <source>
        <dbReference type="ARBA" id="ARBA00023015"/>
    </source>
</evidence>
<evidence type="ECO:0000313" key="6">
    <source>
        <dbReference type="EMBL" id="EHG19921.1"/>
    </source>
</evidence>
<accession>G5GR61</accession>
<dbReference type="AlphaFoldDB" id="G5GR61"/>
<protein>
    <recommendedName>
        <fullName evidence="8">HTH crp-type domain-containing protein</fullName>
    </recommendedName>
</protein>
<evidence type="ECO:0000256" key="2">
    <source>
        <dbReference type="ARBA" id="ARBA00023125"/>
    </source>
</evidence>
<dbReference type="InterPro" id="IPR000595">
    <property type="entry name" value="cNMP-bd_dom"/>
</dbReference>
<dbReference type="SUPFAM" id="SSF46785">
    <property type="entry name" value="Winged helix' DNA-binding domain"/>
    <property type="match status" value="1"/>
</dbReference>
<evidence type="ECO:0000313" key="7">
    <source>
        <dbReference type="Proteomes" id="UP000004129"/>
    </source>
</evidence>
<evidence type="ECO:0000259" key="4">
    <source>
        <dbReference type="PROSITE" id="PS50042"/>
    </source>
</evidence>
<dbReference type="Pfam" id="PF13545">
    <property type="entry name" value="HTH_Crp_2"/>
    <property type="match status" value="1"/>
</dbReference>
<keyword evidence="1" id="KW-0805">Transcription regulation</keyword>
<dbReference type="STRING" id="679201.HMPREF9334_01813"/>